<evidence type="ECO:0000256" key="2">
    <source>
        <dbReference type="ARBA" id="ARBA00015560"/>
    </source>
</evidence>
<evidence type="ECO:0000256" key="3">
    <source>
        <dbReference type="ARBA" id="ARBA00022574"/>
    </source>
</evidence>
<dbReference type="Pfam" id="PF07938">
    <property type="entry name" value="Fungal_lectin"/>
    <property type="match status" value="1"/>
</dbReference>
<dbReference type="Gene3D" id="2.120.10.70">
    <property type="entry name" value="Fucose-specific lectin"/>
    <property type="match status" value="1"/>
</dbReference>
<dbReference type="OrthoDB" id="538223at2759"/>
<feature type="repeat" description="WD" evidence="6">
    <location>
        <begin position="600"/>
        <end position="641"/>
    </location>
</feature>
<dbReference type="InterPro" id="IPR015943">
    <property type="entry name" value="WD40/YVTN_repeat-like_dom_sf"/>
</dbReference>
<keyword evidence="8" id="KW-1185">Reference proteome</keyword>
<evidence type="ECO:0000256" key="5">
    <source>
        <dbReference type="ARBA" id="ARBA00022737"/>
    </source>
</evidence>
<dbReference type="PROSITE" id="PS50294">
    <property type="entry name" value="WD_REPEATS_REGION"/>
    <property type="match status" value="1"/>
</dbReference>
<dbReference type="SUPFAM" id="SSF50998">
    <property type="entry name" value="Quinoprotein alcohol dehydrogenase-like"/>
    <property type="match status" value="1"/>
</dbReference>
<dbReference type="PROSITE" id="PS00678">
    <property type="entry name" value="WD_REPEATS_1"/>
    <property type="match status" value="1"/>
</dbReference>
<evidence type="ECO:0000313" key="8">
    <source>
        <dbReference type="Proteomes" id="UP000256690"/>
    </source>
</evidence>
<sequence>MLGSTHFAVCRFNDSSTKSPYTCVIYQDQDGDIREARSDCDRSQPDPVVVSRDNVMEKSPLAAAAWKSGLERRVYFIDKGLKIREQALSTASIAAPSVWNVGGAINAKATPGSRLAVAVITDPDDPTDARPGLKLFYQVRDNAIHYIEFQRRKNKWSTSTEFQGIQVHTGTGLAPVVFTRRSASAKIRLFCQDPNETLKEIYIDAEAGVLSSKKRGAETFADFKLLPQASISAVNWNAALDTSTNLQIRVFSIATDGGVVAMTYDQRDGGWDETAVQIAMPSVTDATKKDSTVAAVQGFDSAGNLCVDVFYQPVTMIGHFNALKMAPIQQGGSMDSTETIKQSNVGVVAWDRATREPETLRGTSMELVSCSYDSTMRTWDASRGLPLHTLQVYSPLAQPKASAMSFSFVKSQIAVAFDSKLVLKDAKNGQALHTFENSGYVRCIAYSSDGSKVACGSQTSVSIRDTETRQLLGTLEHTEYVQCVAFSPDGNNIISASYSQVNVWNILGGKALQTIQPDDTVLSVAYSPDGSKIVCGSYITALSVWDAATGLLLHTKEHGSAVPCVAFSPAPGRFLASGSERNHQSVKIWDTGTWNLLHTLQGHTSSILSVAFSSDGSMLASGSGDQTVRVWDVVTGRLLHTLEGHTATVAFVGFKP</sequence>
<evidence type="ECO:0000256" key="6">
    <source>
        <dbReference type="PROSITE-ProRule" id="PRU00221"/>
    </source>
</evidence>
<dbReference type="AlphaFoldDB" id="A0A3D8SK24"/>
<dbReference type="Gene3D" id="2.130.10.10">
    <property type="entry name" value="YVTN repeat-like/Quinoprotein amine dehydrogenase"/>
    <property type="match status" value="2"/>
</dbReference>
<dbReference type="CDD" id="cd00200">
    <property type="entry name" value="WD40"/>
    <property type="match status" value="1"/>
</dbReference>
<dbReference type="InterPro" id="IPR020472">
    <property type="entry name" value="WD40_PAC1"/>
</dbReference>
<accession>A0A3D8SK24</accession>
<dbReference type="PANTHER" id="PTHR19848">
    <property type="entry name" value="WD40 REPEAT PROTEIN"/>
    <property type="match status" value="1"/>
</dbReference>
<dbReference type="InterPro" id="IPR001680">
    <property type="entry name" value="WD40_rpt"/>
</dbReference>
<dbReference type="PROSITE" id="PS50082">
    <property type="entry name" value="WD_REPEATS_2"/>
    <property type="match status" value="2"/>
</dbReference>
<dbReference type="STRING" id="1810919.A0A3D8SK24"/>
<evidence type="ECO:0000256" key="1">
    <source>
        <dbReference type="ARBA" id="ARBA00009042"/>
    </source>
</evidence>
<keyword evidence="4" id="KW-0430">Lectin</keyword>
<dbReference type="RefSeq" id="XP_026606136.1">
    <property type="nucleotide sequence ID" value="XM_026745270.1"/>
</dbReference>
<feature type="repeat" description="WD" evidence="6">
    <location>
        <begin position="514"/>
        <end position="555"/>
    </location>
</feature>
<evidence type="ECO:0000256" key="4">
    <source>
        <dbReference type="ARBA" id="ARBA00022734"/>
    </source>
</evidence>
<evidence type="ECO:0000313" key="7">
    <source>
        <dbReference type="EMBL" id="RDW86612.1"/>
    </source>
</evidence>
<dbReference type="GeneID" id="38113624"/>
<dbReference type="Proteomes" id="UP000256690">
    <property type="component" value="Unassembled WGS sequence"/>
</dbReference>
<proteinExistence type="inferred from homology"/>
<keyword evidence="5" id="KW-0677">Repeat</keyword>
<dbReference type="InterPro" id="IPR011047">
    <property type="entry name" value="Quinoprotein_ADH-like_sf"/>
</dbReference>
<organism evidence="7 8">
    <name type="scientific">Aspergillus mulundensis</name>
    <dbReference type="NCBI Taxonomy" id="1810919"/>
    <lineage>
        <taxon>Eukaryota</taxon>
        <taxon>Fungi</taxon>
        <taxon>Dikarya</taxon>
        <taxon>Ascomycota</taxon>
        <taxon>Pezizomycotina</taxon>
        <taxon>Eurotiomycetes</taxon>
        <taxon>Eurotiomycetidae</taxon>
        <taxon>Eurotiales</taxon>
        <taxon>Aspergillaceae</taxon>
        <taxon>Aspergillus</taxon>
        <taxon>Aspergillus subgen. Nidulantes</taxon>
    </lineage>
</organism>
<dbReference type="InterPro" id="IPR019775">
    <property type="entry name" value="WD40_repeat_CS"/>
</dbReference>
<comment type="caution">
    <text evidence="7">The sequence shown here is derived from an EMBL/GenBank/DDBJ whole genome shotgun (WGS) entry which is preliminary data.</text>
</comment>
<dbReference type="InterPro" id="IPR012475">
    <property type="entry name" value="Fungal_lectin"/>
</dbReference>
<comment type="similarity">
    <text evidence="1">Belongs to the fungal fucose-specific lectin family.</text>
</comment>
<dbReference type="SMART" id="SM00320">
    <property type="entry name" value="WD40"/>
    <property type="match status" value="6"/>
</dbReference>
<keyword evidence="3 6" id="KW-0853">WD repeat</keyword>
<dbReference type="Pfam" id="PF00400">
    <property type="entry name" value="WD40"/>
    <property type="match status" value="5"/>
</dbReference>
<dbReference type="PRINTS" id="PR00320">
    <property type="entry name" value="GPROTEINBRPT"/>
</dbReference>
<name>A0A3D8SK24_9EURO</name>
<reference evidence="7 8" key="1">
    <citation type="journal article" date="2018" name="IMA Fungus">
        <title>IMA Genome-F 9: Draft genome sequence of Annulohypoxylon stygium, Aspergillus mulundensis, Berkeleyomyces basicola (syn. Thielaviopsis basicola), Ceratocystis smalleyi, two Cercospora beticola strains, Coleophoma cylindrospora, Fusarium fracticaudum, Phialophora cf. hyalina, and Morchella septimelata.</title>
        <authorList>
            <person name="Wingfield B.D."/>
            <person name="Bills G.F."/>
            <person name="Dong Y."/>
            <person name="Huang W."/>
            <person name="Nel W.J."/>
            <person name="Swalarsk-Parry B.S."/>
            <person name="Vaghefi N."/>
            <person name="Wilken P.M."/>
            <person name="An Z."/>
            <person name="de Beer Z.W."/>
            <person name="De Vos L."/>
            <person name="Chen L."/>
            <person name="Duong T.A."/>
            <person name="Gao Y."/>
            <person name="Hammerbacher A."/>
            <person name="Kikkert J.R."/>
            <person name="Li Y."/>
            <person name="Li H."/>
            <person name="Li K."/>
            <person name="Li Q."/>
            <person name="Liu X."/>
            <person name="Ma X."/>
            <person name="Naidoo K."/>
            <person name="Pethybridge S.J."/>
            <person name="Sun J."/>
            <person name="Steenkamp E.T."/>
            <person name="van der Nest M.A."/>
            <person name="van Wyk S."/>
            <person name="Wingfield M.J."/>
            <person name="Xiong C."/>
            <person name="Yue Q."/>
            <person name="Zhang X."/>
        </authorList>
    </citation>
    <scope>NUCLEOTIDE SEQUENCE [LARGE SCALE GENOMIC DNA]</scope>
    <source>
        <strain evidence="7 8">DSM 5745</strain>
    </source>
</reference>
<dbReference type="GO" id="GO:0030246">
    <property type="term" value="F:carbohydrate binding"/>
    <property type="evidence" value="ECO:0007669"/>
    <property type="project" value="UniProtKB-KW"/>
</dbReference>
<protein>
    <recommendedName>
        <fullName evidence="2">Fucose-specific lectin</fullName>
    </recommendedName>
</protein>
<dbReference type="EMBL" id="PVWQ01000003">
    <property type="protein sequence ID" value="RDW86612.1"/>
    <property type="molecule type" value="Genomic_DNA"/>
</dbReference>
<dbReference type="SUPFAM" id="SSF89372">
    <property type="entry name" value="Fucose-specific lectin"/>
    <property type="match status" value="1"/>
</dbReference>
<dbReference type="PANTHER" id="PTHR19848:SF8">
    <property type="entry name" value="F-BOX AND WD REPEAT DOMAIN CONTAINING 7"/>
    <property type="match status" value="1"/>
</dbReference>
<gene>
    <name evidence="7" type="ORF">DSM5745_03254</name>
</gene>